<dbReference type="Proteomes" id="UP001217044">
    <property type="component" value="Chromosome"/>
</dbReference>
<gene>
    <name evidence="2" type="ORF">M8445_11450</name>
</gene>
<keyword evidence="3" id="KW-1185">Reference proteome</keyword>
<feature type="region of interest" description="Disordered" evidence="1">
    <location>
        <begin position="1"/>
        <end position="50"/>
    </location>
</feature>
<name>A0ABY7UYH0_9DEIO</name>
<evidence type="ECO:0000313" key="2">
    <source>
        <dbReference type="EMBL" id="WDA57963.1"/>
    </source>
</evidence>
<dbReference type="EMBL" id="CP115165">
    <property type="protein sequence ID" value="WDA57963.1"/>
    <property type="molecule type" value="Genomic_DNA"/>
</dbReference>
<dbReference type="RefSeq" id="WP_273987887.1">
    <property type="nucleotide sequence ID" value="NZ_BAABQT010000003.1"/>
</dbReference>
<organism evidence="2 3">
    <name type="scientific">Deinococcus aquaticus</name>
    <dbReference type="NCBI Taxonomy" id="328692"/>
    <lineage>
        <taxon>Bacteria</taxon>
        <taxon>Thermotogati</taxon>
        <taxon>Deinococcota</taxon>
        <taxon>Deinococci</taxon>
        <taxon>Deinococcales</taxon>
        <taxon>Deinococcaceae</taxon>
        <taxon>Deinococcus</taxon>
    </lineage>
</organism>
<evidence type="ECO:0000313" key="3">
    <source>
        <dbReference type="Proteomes" id="UP001217044"/>
    </source>
</evidence>
<proteinExistence type="predicted"/>
<accession>A0ABY7UYH0</accession>
<protein>
    <submittedName>
        <fullName evidence="2">Uncharacterized protein</fullName>
    </submittedName>
</protein>
<evidence type="ECO:0000256" key="1">
    <source>
        <dbReference type="SAM" id="MobiDB-lite"/>
    </source>
</evidence>
<sequence length="76" mass="8426">MRPTTQPHQRCHHPARRDPHRRDHHGDLHQPAGSAGYGGEHSNQEETINVHGRITPIRVVNGKDLTAMIRTLGGSA</sequence>
<feature type="compositionally biased region" description="Basic and acidic residues" evidence="1">
    <location>
        <begin position="16"/>
        <end position="28"/>
    </location>
</feature>
<reference evidence="2 3" key="1">
    <citation type="submission" date="2022-12" db="EMBL/GenBank/DDBJ databases">
        <title>Genome Sequence of Deinococcus aquaticus Type Strain PB314.</title>
        <authorList>
            <person name="Albert C."/>
            <person name="Hill J."/>
            <person name="Boren L."/>
            <person name="Scholz-Ng S."/>
            <person name="Fatema N."/>
            <person name="Grosso R."/>
            <person name="Soboslay E."/>
            <person name="Tuohy J."/>
        </authorList>
    </citation>
    <scope>NUCLEOTIDE SEQUENCE [LARGE SCALE GENOMIC DNA]</scope>
    <source>
        <strain evidence="2 3">PB-314</strain>
    </source>
</reference>